<evidence type="ECO:0000256" key="1">
    <source>
        <dbReference type="ARBA" id="ARBA00004429"/>
    </source>
</evidence>
<dbReference type="RefSeq" id="WP_106208548.1">
    <property type="nucleotide sequence ID" value="NZ_PVTD01000024.1"/>
</dbReference>
<keyword evidence="5 9" id="KW-0812">Transmembrane</keyword>
<feature type="transmembrane region" description="Helical" evidence="9">
    <location>
        <begin position="12"/>
        <end position="32"/>
    </location>
</feature>
<keyword evidence="3" id="KW-1003">Cell membrane</keyword>
<keyword evidence="12" id="KW-1185">Reference proteome</keyword>
<reference evidence="11 12" key="1">
    <citation type="submission" date="2018-03" db="EMBL/GenBank/DDBJ databases">
        <title>Genomic Encyclopedia of Archaeal and Bacterial Type Strains, Phase II (KMG-II): from individual species to whole genera.</title>
        <authorList>
            <person name="Goeker M."/>
        </authorList>
    </citation>
    <scope>NUCLEOTIDE SEQUENCE [LARGE SCALE GENOMIC DNA]</scope>
    <source>
        <strain evidence="11 12">DSM 29328</strain>
    </source>
</reference>
<evidence type="ECO:0000256" key="7">
    <source>
        <dbReference type="ARBA" id="ARBA00023136"/>
    </source>
</evidence>
<protein>
    <recommendedName>
        <fullName evidence="9">TRAP transporter small permease protein</fullName>
    </recommendedName>
</protein>
<comment type="subunit">
    <text evidence="9">The complex comprises the extracytoplasmic solute receptor protein and the two transmembrane proteins.</text>
</comment>
<evidence type="ECO:0000313" key="11">
    <source>
        <dbReference type="EMBL" id="PRY19342.1"/>
    </source>
</evidence>
<keyword evidence="7 9" id="KW-0472">Membrane</keyword>
<dbReference type="OrthoDB" id="4964541at2"/>
<evidence type="ECO:0000256" key="8">
    <source>
        <dbReference type="ARBA" id="ARBA00038436"/>
    </source>
</evidence>
<feature type="transmembrane region" description="Helical" evidence="9">
    <location>
        <begin position="94"/>
        <end position="119"/>
    </location>
</feature>
<evidence type="ECO:0000313" key="12">
    <source>
        <dbReference type="Proteomes" id="UP000239480"/>
    </source>
</evidence>
<accession>A0A2T0RDV3</accession>
<evidence type="ECO:0000256" key="9">
    <source>
        <dbReference type="RuleBase" id="RU369079"/>
    </source>
</evidence>
<dbReference type="GO" id="GO:0015740">
    <property type="term" value="P:C4-dicarboxylate transport"/>
    <property type="evidence" value="ECO:0007669"/>
    <property type="project" value="TreeGrafter"/>
</dbReference>
<evidence type="ECO:0000256" key="6">
    <source>
        <dbReference type="ARBA" id="ARBA00022989"/>
    </source>
</evidence>
<dbReference type="GO" id="GO:0022857">
    <property type="term" value="F:transmembrane transporter activity"/>
    <property type="evidence" value="ECO:0007669"/>
    <property type="project" value="UniProtKB-UniRule"/>
</dbReference>
<dbReference type="Proteomes" id="UP000239480">
    <property type="component" value="Unassembled WGS sequence"/>
</dbReference>
<evidence type="ECO:0000256" key="5">
    <source>
        <dbReference type="ARBA" id="ARBA00022692"/>
    </source>
</evidence>
<comment type="function">
    <text evidence="9">Part of the tripartite ATP-independent periplasmic (TRAP) transport system.</text>
</comment>
<evidence type="ECO:0000256" key="3">
    <source>
        <dbReference type="ARBA" id="ARBA00022475"/>
    </source>
</evidence>
<comment type="similarity">
    <text evidence="8 9">Belongs to the TRAP transporter small permease family.</text>
</comment>
<gene>
    <name evidence="11" type="ORF">CLV78_1249</name>
</gene>
<evidence type="ECO:0000256" key="4">
    <source>
        <dbReference type="ARBA" id="ARBA00022519"/>
    </source>
</evidence>
<feature type="domain" description="Tripartite ATP-independent periplasmic transporters DctQ component" evidence="10">
    <location>
        <begin position="36"/>
        <end position="150"/>
    </location>
</feature>
<keyword evidence="2 9" id="KW-0813">Transport</keyword>
<evidence type="ECO:0000256" key="2">
    <source>
        <dbReference type="ARBA" id="ARBA00022448"/>
    </source>
</evidence>
<dbReference type="AlphaFoldDB" id="A0A2T0RDV3"/>
<dbReference type="Pfam" id="PF04290">
    <property type="entry name" value="DctQ"/>
    <property type="match status" value="1"/>
</dbReference>
<dbReference type="InterPro" id="IPR007387">
    <property type="entry name" value="TRAP_DctQ"/>
</dbReference>
<evidence type="ECO:0000259" key="10">
    <source>
        <dbReference type="Pfam" id="PF04290"/>
    </source>
</evidence>
<dbReference type="PANTHER" id="PTHR35011">
    <property type="entry name" value="2,3-DIKETO-L-GULONATE TRAP TRANSPORTER SMALL PERMEASE PROTEIN YIAM"/>
    <property type="match status" value="1"/>
</dbReference>
<organism evidence="11 12">
    <name type="scientific">Aliiruegeria haliotis</name>
    <dbReference type="NCBI Taxonomy" id="1280846"/>
    <lineage>
        <taxon>Bacteria</taxon>
        <taxon>Pseudomonadati</taxon>
        <taxon>Pseudomonadota</taxon>
        <taxon>Alphaproteobacteria</taxon>
        <taxon>Rhodobacterales</taxon>
        <taxon>Roseobacteraceae</taxon>
        <taxon>Aliiruegeria</taxon>
    </lineage>
</organism>
<keyword evidence="6 9" id="KW-1133">Transmembrane helix</keyword>
<feature type="transmembrane region" description="Helical" evidence="9">
    <location>
        <begin position="131"/>
        <end position="151"/>
    </location>
</feature>
<proteinExistence type="inferred from homology"/>
<dbReference type="GO" id="GO:0005886">
    <property type="term" value="C:plasma membrane"/>
    <property type="evidence" value="ECO:0007669"/>
    <property type="project" value="UniProtKB-SubCell"/>
</dbReference>
<sequence>MLTAFFQRFCDILFTATSALCRILLLVMAIDILNLVFGRYVLSKSPMWGEDLAILCLVWFSLLSVALAIRDGQHMRVVLLINAFPAKLRHSTEIINHVLAIGFSILMVVKGIDLCLLNLNNTMSGLGISTFWLFLAMPLSGALCLVALLEITKEQLWSPTQ</sequence>
<dbReference type="EMBL" id="PVTD01000024">
    <property type="protein sequence ID" value="PRY19342.1"/>
    <property type="molecule type" value="Genomic_DNA"/>
</dbReference>
<dbReference type="InterPro" id="IPR055348">
    <property type="entry name" value="DctQ"/>
</dbReference>
<feature type="transmembrane region" description="Helical" evidence="9">
    <location>
        <begin position="52"/>
        <end position="69"/>
    </location>
</feature>
<name>A0A2T0RDV3_9RHOB</name>
<comment type="caution">
    <text evidence="11">The sequence shown here is derived from an EMBL/GenBank/DDBJ whole genome shotgun (WGS) entry which is preliminary data.</text>
</comment>
<keyword evidence="4 9" id="KW-0997">Cell inner membrane</keyword>
<comment type="subcellular location">
    <subcellularLocation>
        <location evidence="1 9">Cell inner membrane</location>
        <topology evidence="1 9">Multi-pass membrane protein</topology>
    </subcellularLocation>
</comment>
<dbReference type="PANTHER" id="PTHR35011:SF11">
    <property type="entry name" value="TRAP TRANSPORTER SMALL PERMEASE PROTEIN"/>
    <property type="match status" value="1"/>
</dbReference>